<evidence type="ECO:0000256" key="6">
    <source>
        <dbReference type="PROSITE-ProRule" id="PRU01091"/>
    </source>
</evidence>
<dbReference type="InterPro" id="IPR005158">
    <property type="entry name" value="BTAD"/>
</dbReference>
<keyword evidence="10" id="KW-1185">Reference proteome</keyword>
<gene>
    <name evidence="9" type="ORF">C7M71_025265</name>
</gene>
<evidence type="ECO:0000256" key="5">
    <source>
        <dbReference type="ARBA" id="ARBA00023163"/>
    </source>
</evidence>
<dbReference type="SMART" id="SM01043">
    <property type="entry name" value="BTAD"/>
    <property type="match status" value="1"/>
</dbReference>
<dbReference type="SMART" id="SM00862">
    <property type="entry name" value="Trans_reg_C"/>
    <property type="match status" value="1"/>
</dbReference>
<dbReference type="PROSITE" id="PS51755">
    <property type="entry name" value="OMPR_PHOB"/>
    <property type="match status" value="1"/>
</dbReference>
<protein>
    <recommendedName>
        <fullName evidence="8">OmpR/PhoB-type domain-containing protein</fullName>
    </recommendedName>
</protein>
<feature type="domain" description="OmpR/PhoB-type" evidence="8">
    <location>
        <begin position="24"/>
        <end position="127"/>
    </location>
</feature>
<evidence type="ECO:0000256" key="2">
    <source>
        <dbReference type="ARBA" id="ARBA00023012"/>
    </source>
</evidence>
<dbReference type="Pfam" id="PF00486">
    <property type="entry name" value="Trans_reg_C"/>
    <property type="match status" value="1"/>
</dbReference>
<dbReference type="InterPro" id="IPR011990">
    <property type="entry name" value="TPR-like_helical_dom_sf"/>
</dbReference>
<dbReference type="EMBL" id="CP031264">
    <property type="protein sequence ID" value="AXI80212.1"/>
    <property type="molecule type" value="Genomic_DNA"/>
</dbReference>
<dbReference type="SUPFAM" id="SSF48452">
    <property type="entry name" value="TPR-like"/>
    <property type="match status" value="1"/>
</dbReference>
<keyword evidence="4 6" id="KW-0238">DNA-binding</keyword>
<dbReference type="GO" id="GO:0003677">
    <property type="term" value="F:DNA binding"/>
    <property type="evidence" value="ECO:0007669"/>
    <property type="project" value="UniProtKB-UniRule"/>
</dbReference>
<dbReference type="PANTHER" id="PTHR35807:SF1">
    <property type="entry name" value="TRANSCRIPTIONAL REGULATOR REDD"/>
    <property type="match status" value="1"/>
</dbReference>
<evidence type="ECO:0000256" key="4">
    <source>
        <dbReference type="ARBA" id="ARBA00023125"/>
    </source>
</evidence>
<dbReference type="GO" id="GO:0006355">
    <property type="term" value="P:regulation of DNA-templated transcription"/>
    <property type="evidence" value="ECO:0007669"/>
    <property type="project" value="InterPro"/>
</dbReference>
<dbReference type="SUPFAM" id="SSF46894">
    <property type="entry name" value="C-terminal effector domain of the bipartite response regulators"/>
    <property type="match status" value="1"/>
</dbReference>
<dbReference type="PANTHER" id="PTHR35807">
    <property type="entry name" value="TRANSCRIPTIONAL REGULATOR REDD-RELATED"/>
    <property type="match status" value="1"/>
</dbReference>
<organism evidence="9 10">
    <name type="scientific">Peterkaempfera bronchialis</name>
    <dbReference type="NCBI Taxonomy" id="2126346"/>
    <lineage>
        <taxon>Bacteria</taxon>
        <taxon>Bacillati</taxon>
        <taxon>Actinomycetota</taxon>
        <taxon>Actinomycetes</taxon>
        <taxon>Kitasatosporales</taxon>
        <taxon>Streptomycetaceae</taxon>
        <taxon>Peterkaempfera</taxon>
    </lineage>
</organism>
<dbReference type="Pfam" id="PF03704">
    <property type="entry name" value="BTAD"/>
    <property type="match status" value="1"/>
</dbReference>
<feature type="region of interest" description="Disordered" evidence="7">
    <location>
        <begin position="1"/>
        <end position="27"/>
    </location>
</feature>
<keyword evidence="2" id="KW-0902">Two-component regulatory system</keyword>
<dbReference type="Gene3D" id="1.10.10.10">
    <property type="entry name" value="Winged helix-like DNA-binding domain superfamily/Winged helix DNA-binding domain"/>
    <property type="match status" value="1"/>
</dbReference>
<evidence type="ECO:0000313" key="10">
    <source>
        <dbReference type="Proteomes" id="UP000249340"/>
    </source>
</evidence>
<dbReference type="AlphaFoldDB" id="A0A345T2K7"/>
<evidence type="ECO:0000256" key="7">
    <source>
        <dbReference type="SAM" id="MobiDB-lite"/>
    </source>
</evidence>
<dbReference type="CDD" id="cd15831">
    <property type="entry name" value="BTAD"/>
    <property type="match status" value="1"/>
</dbReference>
<dbReference type="InterPro" id="IPR051677">
    <property type="entry name" value="AfsR-DnrI-RedD_regulator"/>
</dbReference>
<dbReference type="InterPro" id="IPR001867">
    <property type="entry name" value="OmpR/PhoB-type_DNA-bd"/>
</dbReference>
<dbReference type="OrthoDB" id="4336084at2"/>
<evidence type="ECO:0000259" key="8">
    <source>
        <dbReference type="PROSITE" id="PS51755"/>
    </source>
</evidence>
<evidence type="ECO:0000256" key="1">
    <source>
        <dbReference type="ARBA" id="ARBA00005820"/>
    </source>
</evidence>
<dbReference type="InterPro" id="IPR016032">
    <property type="entry name" value="Sig_transdc_resp-reg_C-effctor"/>
</dbReference>
<dbReference type="InterPro" id="IPR036388">
    <property type="entry name" value="WH-like_DNA-bd_sf"/>
</dbReference>
<dbReference type="CDD" id="cd00383">
    <property type="entry name" value="trans_reg_C"/>
    <property type="match status" value="1"/>
</dbReference>
<feature type="compositionally biased region" description="Low complexity" evidence="7">
    <location>
        <begin position="1"/>
        <end position="13"/>
    </location>
</feature>
<dbReference type="Proteomes" id="UP000249340">
    <property type="component" value="Chromosome"/>
</dbReference>
<sequence length="281" mass="31275">MPAAGRAGLRLAGGRSGGKSVGRSGGIRVGRGSPVRYEVLGPLRVSDANGPVPITARKTETVLAVLLARTGQVVSVDDLVRELWPQGPPPRARDAVYVYVSQLRKLLARGGEPEPIITRAPGYVLWTLPQAIDFHALQEHLPTARGMMRERRYEEACDLLEKVVALWRGPVLNGLQSGPVVNAFAAWLQELQLECTELLVESKLMLSRDREVVSQLRCLIREHPLQETFYAQLMLALWRSGRQADALQVYRSARDTLHRELGLEPGCWLRNLQRTILEVRA</sequence>
<proteinExistence type="inferred from homology"/>
<name>A0A345T2K7_9ACTN</name>
<dbReference type="GO" id="GO:0000160">
    <property type="term" value="P:phosphorelay signal transduction system"/>
    <property type="evidence" value="ECO:0007669"/>
    <property type="project" value="UniProtKB-KW"/>
</dbReference>
<accession>A0A345T2K7</accession>
<dbReference type="Gene3D" id="1.25.40.10">
    <property type="entry name" value="Tetratricopeptide repeat domain"/>
    <property type="match status" value="1"/>
</dbReference>
<comment type="similarity">
    <text evidence="1">Belongs to the AfsR/DnrI/RedD regulatory family.</text>
</comment>
<evidence type="ECO:0000313" key="9">
    <source>
        <dbReference type="EMBL" id="AXI80212.1"/>
    </source>
</evidence>
<keyword evidence="3" id="KW-0805">Transcription regulation</keyword>
<dbReference type="KEGG" id="stri:C7M71_025265"/>
<keyword evidence="5" id="KW-0804">Transcription</keyword>
<feature type="DNA-binding region" description="OmpR/PhoB-type" evidence="6">
    <location>
        <begin position="24"/>
        <end position="127"/>
    </location>
</feature>
<evidence type="ECO:0000256" key="3">
    <source>
        <dbReference type="ARBA" id="ARBA00023015"/>
    </source>
</evidence>
<feature type="compositionally biased region" description="Gly residues" evidence="7">
    <location>
        <begin position="14"/>
        <end position="27"/>
    </location>
</feature>
<reference evidence="10" key="1">
    <citation type="submission" date="2018-07" db="EMBL/GenBank/DDBJ databases">
        <title>Streptacidiphilus bronchialis DSM 106435 chromosome.</title>
        <authorList>
            <person name="Batra D."/>
            <person name="Gulvik C.A."/>
        </authorList>
    </citation>
    <scope>NUCLEOTIDE SEQUENCE [LARGE SCALE GENOMIC DNA]</scope>
    <source>
        <strain evidence="10">DSM 106435</strain>
    </source>
</reference>